<gene>
    <name evidence="1" type="ORF">E4191_08090</name>
</gene>
<reference evidence="2" key="1">
    <citation type="submission" date="2019-03" db="EMBL/GenBank/DDBJ databases">
        <authorList>
            <person name="Li J."/>
        </authorList>
    </citation>
    <scope>NUCLEOTIDE SEQUENCE [LARGE SCALE GENOMIC DNA]</scope>
    <source>
        <strain evidence="2">2251</strain>
    </source>
</reference>
<accession>A0A4P7HM04</accession>
<dbReference type="AlphaFoldDB" id="A0A4P7HM04"/>
<proteinExistence type="predicted"/>
<dbReference type="KEGG" id="plia:E4191_08090"/>
<name>A0A4P7HM04_9RHOB</name>
<evidence type="ECO:0000313" key="1">
    <source>
        <dbReference type="EMBL" id="QBX34673.1"/>
    </source>
</evidence>
<organism evidence="1 2">
    <name type="scientific">Paracoccus liaowanqingii</name>
    <dbReference type="NCBI Taxonomy" id="2560053"/>
    <lineage>
        <taxon>Bacteria</taxon>
        <taxon>Pseudomonadati</taxon>
        <taxon>Pseudomonadota</taxon>
        <taxon>Alphaproteobacteria</taxon>
        <taxon>Rhodobacterales</taxon>
        <taxon>Paracoccaceae</taxon>
        <taxon>Paracoccus</taxon>
    </lineage>
</organism>
<sequence length="88" mass="9749">MTPARHDTPRGWVEVRAATARTGPAFAVYDLTEHRAHARLVYLAPCRRSALLWALRWSALTGRRLDCPEVFHAASGRLRGAVGVQRGS</sequence>
<dbReference type="EMBL" id="CP038439">
    <property type="protein sequence ID" value="QBX34673.1"/>
    <property type="molecule type" value="Genomic_DNA"/>
</dbReference>
<protein>
    <submittedName>
        <fullName evidence="1">Uncharacterized protein</fullName>
    </submittedName>
</protein>
<dbReference type="Proteomes" id="UP000296374">
    <property type="component" value="Chromosome"/>
</dbReference>
<evidence type="ECO:0000313" key="2">
    <source>
        <dbReference type="Proteomes" id="UP000296374"/>
    </source>
</evidence>
<dbReference type="RefSeq" id="WP_135312962.1">
    <property type="nucleotide sequence ID" value="NZ_CP038439.1"/>
</dbReference>